<dbReference type="SUPFAM" id="SSF53098">
    <property type="entry name" value="Ribonuclease H-like"/>
    <property type="match status" value="1"/>
</dbReference>
<reference evidence="14 15" key="1">
    <citation type="submission" date="2018-07" db="EMBL/GenBank/DDBJ databases">
        <title>Lactobacillus curvatus genome sequence.</title>
        <authorList>
            <person name="Prechtl R."/>
        </authorList>
    </citation>
    <scope>NUCLEOTIDE SEQUENCE [LARGE SCALE GENOMIC DNA]</scope>
    <source>
        <strain evidence="14 15">TMW 1.1928</strain>
    </source>
</reference>
<keyword evidence="10" id="KW-1133">Transmembrane helix</keyword>
<feature type="domain" description="BRCT" evidence="13">
    <location>
        <begin position="386"/>
        <end position="477"/>
    </location>
</feature>
<dbReference type="Proteomes" id="UP000257607">
    <property type="component" value="Chromosome"/>
</dbReference>
<dbReference type="Pfam" id="PF05154">
    <property type="entry name" value="TM2"/>
    <property type="match status" value="1"/>
</dbReference>
<keyword evidence="7" id="KW-0378">Hydrolase</keyword>
<comment type="subcellular location">
    <subcellularLocation>
        <location evidence="1">Membrane</location>
        <topology evidence="1">Multi-pass membrane protein</topology>
    </subcellularLocation>
</comment>
<dbReference type="CDD" id="cd06127">
    <property type="entry name" value="DEDDh"/>
    <property type="match status" value="1"/>
</dbReference>
<evidence type="ECO:0000256" key="7">
    <source>
        <dbReference type="ARBA" id="ARBA00022801"/>
    </source>
</evidence>
<evidence type="ECO:0000256" key="10">
    <source>
        <dbReference type="ARBA" id="ARBA00022989"/>
    </source>
</evidence>
<evidence type="ECO:0000313" key="15">
    <source>
        <dbReference type="Proteomes" id="UP000257607"/>
    </source>
</evidence>
<dbReference type="Gene3D" id="3.30.420.10">
    <property type="entry name" value="Ribonuclease H-like superfamily/Ribonuclease H"/>
    <property type="match status" value="1"/>
</dbReference>
<keyword evidence="5" id="KW-0235">DNA replication</keyword>
<dbReference type="GO" id="GO:0006260">
    <property type="term" value="P:DNA replication"/>
    <property type="evidence" value="ECO:0007669"/>
    <property type="project" value="UniProtKB-KW"/>
</dbReference>
<dbReference type="InterPro" id="IPR006054">
    <property type="entry name" value="DnaQ"/>
</dbReference>
<evidence type="ECO:0000256" key="9">
    <source>
        <dbReference type="ARBA" id="ARBA00022932"/>
    </source>
</evidence>
<evidence type="ECO:0000256" key="2">
    <source>
        <dbReference type="ARBA" id="ARBA00022679"/>
    </source>
</evidence>
<dbReference type="InterPro" id="IPR007829">
    <property type="entry name" value="TM2"/>
</dbReference>
<name>A0A385AEU8_LATCU</name>
<dbReference type="SMART" id="SM00479">
    <property type="entry name" value="EXOIII"/>
    <property type="match status" value="1"/>
</dbReference>
<dbReference type="PANTHER" id="PTHR30231:SF4">
    <property type="entry name" value="PROTEIN NEN2"/>
    <property type="match status" value="1"/>
</dbReference>
<keyword evidence="11" id="KW-0472">Membrane</keyword>
<keyword evidence="6" id="KW-0540">Nuclease</keyword>
<evidence type="ECO:0000256" key="3">
    <source>
        <dbReference type="ARBA" id="ARBA00022692"/>
    </source>
</evidence>
<dbReference type="FunFam" id="3.30.420.10:FF:000045">
    <property type="entry name" value="3'-5' exonuclease DinG"/>
    <property type="match status" value="1"/>
</dbReference>
<dbReference type="InterPro" id="IPR036420">
    <property type="entry name" value="BRCT_dom_sf"/>
</dbReference>
<dbReference type="InterPro" id="IPR001357">
    <property type="entry name" value="BRCT_dom"/>
</dbReference>
<dbReference type="AlphaFoldDB" id="A0A385AEU8"/>
<dbReference type="PROSITE" id="PS50172">
    <property type="entry name" value="BRCT"/>
    <property type="match status" value="1"/>
</dbReference>
<accession>A0A385AEU8</accession>
<evidence type="ECO:0000256" key="5">
    <source>
        <dbReference type="ARBA" id="ARBA00022705"/>
    </source>
</evidence>
<dbReference type="Pfam" id="PF00929">
    <property type="entry name" value="RNase_T"/>
    <property type="match status" value="1"/>
</dbReference>
<dbReference type="GO" id="GO:0003887">
    <property type="term" value="F:DNA-directed DNA polymerase activity"/>
    <property type="evidence" value="ECO:0007669"/>
    <property type="project" value="UniProtKB-KW"/>
</dbReference>
<dbReference type="GO" id="GO:0016020">
    <property type="term" value="C:membrane"/>
    <property type="evidence" value="ECO:0007669"/>
    <property type="project" value="UniProtKB-SubCell"/>
</dbReference>
<evidence type="ECO:0000256" key="8">
    <source>
        <dbReference type="ARBA" id="ARBA00022839"/>
    </source>
</evidence>
<evidence type="ECO:0000256" key="4">
    <source>
        <dbReference type="ARBA" id="ARBA00022695"/>
    </source>
</evidence>
<dbReference type="Pfam" id="PF00533">
    <property type="entry name" value="BRCT"/>
    <property type="match status" value="1"/>
</dbReference>
<evidence type="ECO:0000313" key="14">
    <source>
        <dbReference type="EMBL" id="AXN36222.1"/>
    </source>
</evidence>
<keyword evidence="9" id="KW-0239">DNA-directed DNA polymerase</keyword>
<evidence type="ECO:0000256" key="1">
    <source>
        <dbReference type="ARBA" id="ARBA00004141"/>
    </source>
</evidence>
<proteinExistence type="predicted"/>
<dbReference type="EMBL" id="CP031003">
    <property type="protein sequence ID" value="AXN36222.1"/>
    <property type="molecule type" value="Genomic_DNA"/>
</dbReference>
<dbReference type="Gene3D" id="3.40.50.10190">
    <property type="entry name" value="BRCT domain"/>
    <property type="match status" value="1"/>
</dbReference>
<gene>
    <name evidence="14" type="ORF">DT351_07500</name>
</gene>
<dbReference type="PANTHER" id="PTHR30231">
    <property type="entry name" value="DNA POLYMERASE III SUBUNIT EPSILON"/>
    <property type="match status" value="1"/>
</dbReference>
<sequence>MVKIGVRKPSIKRSIKARTTGKLKRSVKRAVIPYYGKKGTGMLKNPKKAVYNRIYNKTTVGINPMSQIGASKKTSHPKVKPTVTTKVPIQTGKDSNIAWGLWLLFGWLGGHRYYLGRKGTGFIMTLLALLTAGYGLIITIPWMLLDTIRINKWLAEYKQSPVAEQPTPEIIPEVDETMPETAPIPDEPAIDPVTPIIQKNKPNIVKLKKDLYNFIVLDIETTGLSAENEGITQVSALKYIDNKKVAQFNKYVNPEHEIPKEVQFLTHISPETVINEPTFTEIIPELRDFIGGLPIIGHNINFDINFLTTHGYTDKQIFIEDTVTIARKKLPNLENYKLETLKKHYGIKNQSHNSLDDCETTAFIYQQIRDGSTDKIIAGDSAELTKSSDKLSGLRFCITGQFMEMTRSEIKFLIEQNGGRVTSAVSGLTDYLIDGEQVYEGLKDGVHSSAELKAQEFIDNGGKIKIIGLDELNELIA</sequence>
<keyword evidence="2" id="KW-0808">Transferase</keyword>
<dbReference type="InterPro" id="IPR036397">
    <property type="entry name" value="RNaseH_sf"/>
</dbReference>
<dbReference type="GO" id="GO:0008408">
    <property type="term" value="F:3'-5' exonuclease activity"/>
    <property type="evidence" value="ECO:0007669"/>
    <property type="project" value="TreeGrafter"/>
</dbReference>
<dbReference type="NCBIfam" id="TIGR00573">
    <property type="entry name" value="dnaq"/>
    <property type="match status" value="1"/>
</dbReference>
<keyword evidence="4" id="KW-0548">Nucleotidyltransferase</keyword>
<organism evidence="14 15">
    <name type="scientific">Latilactobacillus curvatus</name>
    <name type="common">Lactobacillus curvatus</name>
    <dbReference type="NCBI Taxonomy" id="28038"/>
    <lineage>
        <taxon>Bacteria</taxon>
        <taxon>Bacillati</taxon>
        <taxon>Bacillota</taxon>
        <taxon>Bacilli</taxon>
        <taxon>Lactobacillales</taxon>
        <taxon>Lactobacillaceae</taxon>
        <taxon>Latilactobacillus</taxon>
    </lineage>
</organism>
<dbReference type="GO" id="GO:0003677">
    <property type="term" value="F:DNA binding"/>
    <property type="evidence" value="ECO:0007669"/>
    <property type="project" value="InterPro"/>
</dbReference>
<keyword evidence="3" id="KW-0812">Transmembrane</keyword>
<dbReference type="InterPro" id="IPR012337">
    <property type="entry name" value="RNaseH-like_sf"/>
</dbReference>
<dbReference type="CDD" id="cd17748">
    <property type="entry name" value="BRCT_DNA_ligase_like"/>
    <property type="match status" value="1"/>
</dbReference>
<keyword evidence="8" id="KW-0269">Exonuclease</keyword>
<dbReference type="SUPFAM" id="SSF52113">
    <property type="entry name" value="BRCT domain"/>
    <property type="match status" value="1"/>
</dbReference>
<evidence type="ECO:0000256" key="12">
    <source>
        <dbReference type="ARBA" id="ARBA00070925"/>
    </source>
</evidence>
<evidence type="ECO:0000256" key="11">
    <source>
        <dbReference type="ARBA" id="ARBA00023136"/>
    </source>
</evidence>
<protein>
    <recommendedName>
        <fullName evidence="12">DNA polymerase III polC-type</fullName>
    </recommendedName>
</protein>
<evidence type="ECO:0000259" key="13">
    <source>
        <dbReference type="PROSITE" id="PS50172"/>
    </source>
</evidence>
<dbReference type="InterPro" id="IPR013520">
    <property type="entry name" value="Ribonucl_H"/>
</dbReference>
<evidence type="ECO:0000256" key="6">
    <source>
        <dbReference type="ARBA" id="ARBA00022722"/>
    </source>
</evidence>